<organism evidence="6 7">
    <name type="scientific">Blumeria hordei</name>
    <name type="common">Barley powdery mildew</name>
    <name type="synonym">Blumeria graminis f. sp. hordei</name>
    <dbReference type="NCBI Taxonomy" id="2867405"/>
    <lineage>
        <taxon>Eukaryota</taxon>
        <taxon>Fungi</taxon>
        <taxon>Dikarya</taxon>
        <taxon>Ascomycota</taxon>
        <taxon>Pezizomycotina</taxon>
        <taxon>Leotiomycetes</taxon>
        <taxon>Erysiphales</taxon>
        <taxon>Erysiphaceae</taxon>
        <taxon>Blumeria</taxon>
    </lineage>
</organism>
<keyword evidence="4 5" id="KW-0472">Membrane</keyword>
<evidence type="ECO:0000256" key="1">
    <source>
        <dbReference type="ARBA" id="ARBA00004141"/>
    </source>
</evidence>
<protein>
    <submittedName>
        <fullName evidence="6">Uncharacterized protein</fullName>
    </submittedName>
</protein>
<dbReference type="InterPro" id="IPR026770">
    <property type="entry name" value="RNase_K"/>
</dbReference>
<gene>
    <name evidence="6" type="ORF">BLGHR1_10882</name>
</gene>
<evidence type="ECO:0000256" key="2">
    <source>
        <dbReference type="ARBA" id="ARBA00022692"/>
    </source>
</evidence>
<dbReference type="EMBL" id="UNSH01000008">
    <property type="protein sequence ID" value="SZF00154.1"/>
    <property type="molecule type" value="Genomic_DNA"/>
</dbReference>
<dbReference type="PANTHER" id="PTHR31733">
    <property type="entry name" value="RIBONUCLEASE KAPPA"/>
    <property type="match status" value="1"/>
</dbReference>
<reference evidence="6 7" key="1">
    <citation type="submission" date="2017-11" db="EMBL/GenBank/DDBJ databases">
        <authorList>
            <person name="Kracher B."/>
        </authorList>
    </citation>
    <scope>NUCLEOTIDE SEQUENCE [LARGE SCALE GENOMIC DNA]</scope>
    <source>
        <strain evidence="6 7">RACE1</strain>
    </source>
</reference>
<dbReference type="VEuPathDB" id="FungiDB:BLGHR1_10882"/>
<name>A0A383UIL7_BLUHO</name>
<accession>A0A383UIL7</accession>
<feature type="transmembrane region" description="Helical" evidence="5">
    <location>
        <begin position="21"/>
        <end position="46"/>
    </location>
</feature>
<dbReference type="GO" id="GO:0016020">
    <property type="term" value="C:membrane"/>
    <property type="evidence" value="ECO:0007669"/>
    <property type="project" value="UniProtKB-SubCell"/>
</dbReference>
<dbReference type="InterPro" id="IPR056552">
    <property type="entry name" value="Ribonucl_Kappa"/>
</dbReference>
<keyword evidence="3 5" id="KW-1133">Transmembrane helix</keyword>
<proteinExistence type="predicted"/>
<dbReference type="Proteomes" id="UP000275772">
    <property type="component" value="Unassembled WGS sequence"/>
</dbReference>
<evidence type="ECO:0000256" key="5">
    <source>
        <dbReference type="SAM" id="Phobius"/>
    </source>
</evidence>
<dbReference type="Pfam" id="PF23489">
    <property type="entry name" value="V-ATPase_su_f"/>
    <property type="match status" value="1"/>
</dbReference>
<comment type="subcellular location">
    <subcellularLocation>
        <location evidence="1">Membrane</location>
        <topology evidence="1">Multi-pass membrane protein</topology>
    </subcellularLocation>
</comment>
<evidence type="ECO:0000256" key="4">
    <source>
        <dbReference type="ARBA" id="ARBA00023136"/>
    </source>
</evidence>
<evidence type="ECO:0000313" key="7">
    <source>
        <dbReference type="Proteomes" id="UP000275772"/>
    </source>
</evidence>
<dbReference type="GO" id="GO:0004521">
    <property type="term" value="F:RNA endonuclease activity"/>
    <property type="evidence" value="ECO:0007669"/>
    <property type="project" value="InterPro"/>
</dbReference>
<keyword evidence="2 5" id="KW-0812">Transmembrane</keyword>
<evidence type="ECO:0000256" key="3">
    <source>
        <dbReference type="ARBA" id="ARBA00022989"/>
    </source>
</evidence>
<evidence type="ECO:0000313" key="6">
    <source>
        <dbReference type="EMBL" id="SZF00154.1"/>
    </source>
</evidence>
<sequence length="103" mass="11019">MSIPDIQLPKRTSAIMKPVVGAIQAWSCIVISIFAIVILSVIGVLFKSNHHSFVGSIEDPSNGAAVASTVFSAVTVYALFLIGCSFQAYLHARENRKGAIRIS</sequence>
<dbReference type="AlphaFoldDB" id="A0A383UIL7"/>
<feature type="transmembrane region" description="Helical" evidence="5">
    <location>
        <begin position="66"/>
        <end position="90"/>
    </location>
</feature>